<feature type="domain" description="DUSP" evidence="2">
    <location>
        <begin position="69"/>
        <end position="200"/>
    </location>
</feature>
<organism evidence="3">
    <name type="scientific">Aureoumbra lagunensis</name>
    <dbReference type="NCBI Taxonomy" id="44058"/>
    <lineage>
        <taxon>Eukaryota</taxon>
        <taxon>Sar</taxon>
        <taxon>Stramenopiles</taxon>
        <taxon>Ochrophyta</taxon>
        <taxon>Pelagophyceae</taxon>
        <taxon>Pelagomonadales</taxon>
        <taxon>Aureoumbra</taxon>
    </lineage>
</organism>
<dbReference type="PROSITE" id="PS51283">
    <property type="entry name" value="DUSP"/>
    <property type="match status" value="1"/>
</dbReference>
<dbReference type="EMBL" id="HBIJ01002548">
    <property type="protein sequence ID" value="CAE0361006.1"/>
    <property type="molecule type" value="Transcribed_RNA"/>
</dbReference>
<accession>A0A7S3JS94</accession>
<reference evidence="3" key="1">
    <citation type="submission" date="2021-01" db="EMBL/GenBank/DDBJ databases">
        <authorList>
            <person name="Corre E."/>
            <person name="Pelletier E."/>
            <person name="Niang G."/>
            <person name="Scheremetjew M."/>
            <person name="Finn R."/>
            <person name="Kale V."/>
            <person name="Holt S."/>
            <person name="Cochrane G."/>
            <person name="Meng A."/>
            <person name="Brown T."/>
            <person name="Cohen L."/>
        </authorList>
    </citation>
    <scope>NUCLEOTIDE SEQUENCE</scope>
    <source>
        <strain evidence="3">CCMP1510</strain>
    </source>
</reference>
<proteinExistence type="predicted"/>
<evidence type="ECO:0000256" key="1">
    <source>
        <dbReference type="SAM" id="MobiDB-lite"/>
    </source>
</evidence>
<dbReference type="AlphaFoldDB" id="A0A7S3JS94"/>
<dbReference type="GO" id="GO:0004843">
    <property type="term" value="F:cysteine-type deubiquitinase activity"/>
    <property type="evidence" value="ECO:0007669"/>
    <property type="project" value="InterPro"/>
</dbReference>
<dbReference type="InterPro" id="IPR006615">
    <property type="entry name" value="Pept_C19_DUSP"/>
</dbReference>
<gene>
    <name evidence="3" type="ORF">ALAG00032_LOCUS1738</name>
</gene>
<sequence length="440" mass="49227">MPLASIPNDAILQALSYLGASDISAIYITGRVAVEDIPGLCASVGGEVFQNLLKKQTTPKKKNKNELAAGRALQTLRVAELVKILNGLNDAQESGTRGYWVSKSWAQQFRRYTEAQRLLLGTESASPNNGQRSRGRSRSSSSESLPPWPDANAELLCEHGSLGPRNGPRAKRLIVDRSTWRTIAYRFPLSTKLKVSSAAECRFCLQIKEERQIRQQEERSRLDHEKQKRLSELETQEEATHTKSTSSVLRRLASKERAKRGIPQHCLSADAAQERQALGLCGTPPLLVGRYHLVPRGWLQLWRSSLRSARHRRPGPPNTGDLLCMAHCKPLVPHELVTYLHGHAHRLTFPNPPNSSTCEVLDAQEWTALNNLYPVDFAVAFDVTWSSPHTLHITWATEPCTLCDAAGRADDLDLHFRSRSKAQKHSKYYDDLDLNSVNVL</sequence>
<feature type="compositionally biased region" description="Basic and acidic residues" evidence="1">
    <location>
        <begin position="214"/>
        <end position="232"/>
    </location>
</feature>
<evidence type="ECO:0000313" key="3">
    <source>
        <dbReference type="EMBL" id="CAE0361006.1"/>
    </source>
</evidence>
<evidence type="ECO:0000259" key="2">
    <source>
        <dbReference type="PROSITE" id="PS51283"/>
    </source>
</evidence>
<feature type="region of interest" description="Disordered" evidence="1">
    <location>
        <begin position="214"/>
        <end position="250"/>
    </location>
</feature>
<name>A0A7S3JS94_9STRA</name>
<feature type="region of interest" description="Disordered" evidence="1">
    <location>
        <begin position="120"/>
        <end position="150"/>
    </location>
</feature>
<protein>
    <recommendedName>
        <fullName evidence="2">DUSP domain-containing protein</fullName>
    </recommendedName>
</protein>